<evidence type="ECO:0000313" key="2">
    <source>
        <dbReference type="EMBL" id="SUJ17026.1"/>
    </source>
</evidence>
<dbReference type="Proteomes" id="UP000254519">
    <property type="component" value="Unassembled WGS sequence"/>
</dbReference>
<sequence length="49" mass="5648">MSENTKNDKSAHYDWAQNAENAAKKAEAEINKIKKEAQEEFNKNKPNLK</sequence>
<reference evidence="2 3" key="1">
    <citation type="submission" date="2018-06" db="EMBL/GenBank/DDBJ databases">
        <authorList>
            <consortium name="Pathogen Informatics"/>
            <person name="Doyle S."/>
        </authorList>
    </citation>
    <scope>NUCLEOTIDE SEQUENCE [LARGE SCALE GENOMIC DNA]</scope>
    <source>
        <strain evidence="3">ATCC 11859 / DSM 33 / NCIB 8841 / NCTC 4822</strain>
    </source>
</reference>
<protein>
    <recommendedName>
        <fullName evidence="4">Small, acid-soluble spore protein tlp</fullName>
    </recommendedName>
</protein>
<feature type="region of interest" description="Disordered" evidence="1">
    <location>
        <begin position="1"/>
        <end position="27"/>
    </location>
</feature>
<gene>
    <name evidence="2" type="ORF">NCTC4822_02775</name>
</gene>
<evidence type="ECO:0000313" key="3">
    <source>
        <dbReference type="Proteomes" id="UP000254519"/>
    </source>
</evidence>
<evidence type="ECO:0008006" key="4">
    <source>
        <dbReference type="Google" id="ProtNLM"/>
    </source>
</evidence>
<dbReference type="AlphaFoldDB" id="A0A380CB16"/>
<proteinExistence type="predicted"/>
<accession>A0A380CB16</accession>
<evidence type="ECO:0000256" key="1">
    <source>
        <dbReference type="SAM" id="MobiDB-lite"/>
    </source>
</evidence>
<dbReference type="EMBL" id="UGYZ01000002">
    <property type="protein sequence ID" value="SUJ17026.1"/>
    <property type="molecule type" value="Genomic_DNA"/>
</dbReference>
<organism evidence="2 3">
    <name type="scientific">Sporosarcina pasteurii</name>
    <name type="common">Bacillus pasteurii</name>
    <dbReference type="NCBI Taxonomy" id="1474"/>
    <lineage>
        <taxon>Bacteria</taxon>
        <taxon>Bacillati</taxon>
        <taxon>Bacillota</taxon>
        <taxon>Bacilli</taxon>
        <taxon>Bacillales</taxon>
        <taxon>Caryophanaceae</taxon>
        <taxon>Sporosarcina</taxon>
    </lineage>
</organism>
<name>A0A380CB16_SPOPA</name>
<feature type="compositionally biased region" description="Basic and acidic residues" evidence="1">
    <location>
        <begin position="1"/>
        <end position="12"/>
    </location>
</feature>
<keyword evidence="3" id="KW-1185">Reference proteome</keyword>
<dbReference type="RefSeq" id="WP_166739456.1">
    <property type="nucleotide sequence ID" value="NZ_CP038012.1"/>
</dbReference>